<feature type="transmembrane region" description="Helical" evidence="12">
    <location>
        <begin position="48"/>
        <end position="66"/>
    </location>
</feature>
<evidence type="ECO:0000256" key="7">
    <source>
        <dbReference type="ARBA" id="ARBA00022691"/>
    </source>
</evidence>
<organism evidence="13 14">
    <name type="scientific">Nisaea acidiphila</name>
    <dbReference type="NCBI Taxonomy" id="1862145"/>
    <lineage>
        <taxon>Bacteria</taxon>
        <taxon>Pseudomonadati</taxon>
        <taxon>Pseudomonadota</taxon>
        <taxon>Alphaproteobacteria</taxon>
        <taxon>Rhodospirillales</taxon>
        <taxon>Thalassobaculaceae</taxon>
        <taxon>Nisaea</taxon>
    </lineage>
</organism>
<keyword evidence="5" id="KW-0489">Methyltransferase</keyword>
<keyword evidence="7" id="KW-0949">S-adenosyl-L-methionine</keyword>
<evidence type="ECO:0000256" key="10">
    <source>
        <dbReference type="ARBA" id="ARBA00023136"/>
    </source>
</evidence>
<dbReference type="NCBIfam" id="NF045656">
    <property type="entry name" value="MeththiolMtaseMddA"/>
    <property type="match status" value="1"/>
</dbReference>
<keyword evidence="8 12" id="KW-0812">Transmembrane</keyword>
<dbReference type="InterPro" id="IPR054700">
    <property type="entry name" value="MddA"/>
</dbReference>
<evidence type="ECO:0000256" key="12">
    <source>
        <dbReference type="SAM" id="Phobius"/>
    </source>
</evidence>
<feature type="transmembrane region" description="Helical" evidence="12">
    <location>
        <begin position="118"/>
        <end position="139"/>
    </location>
</feature>
<feature type="transmembrane region" description="Helical" evidence="12">
    <location>
        <begin position="87"/>
        <end position="106"/>
    </location>
</feature>
<evidence type="ECO:0000313" key="14">
    <source>
        <dbReference type="Proteomes" id="UP001060336"/>
    </source>
</evidence>
<protein>
    <recommendedName>
        <fullName evidence="4">methanethiol S-methyltransferase</fullName>
        <ecNumber evidence="4">2.1.1.334</ecNumber>
    </recommendedName>
</protein>
<evidence type="ECO:0000256" key="2">
    <source>
        <dbReference type="ARBA" id="ARBA00004127"/>
    </source>
</evidence>
<dbReference type="EC" id="2.1.1.334" evidence="4"/>
<dbReference type="RefSeq" id="WP_257770118.1">
    <property type="nucleotide sequence ID" value="NZ_CP102480.1"/>
</dbReference>
<comment type="function">
    <text evidence="1">Catalyzes the methylation of methanethiol (MeSH) to yield dimethylsulphide (DMS).</text>
</comment>
<dbReference type="PANTHER" id="PTHR31040:SF1">
    <property type="entry name" value="NURIM"/>
    <property type="match status" value="1"/>
</dbReference>
<evidence type="ECO:0000256" key="5">
    <source>
        <dbReference type="ARBA" id="ARBA00022603"/>
    </source>
</evidence>
<keyword evidence="9 12" id="KW-1133">Transmembrane helix</keyword>
<dbReference type="GO" id="GO:0008168">
    <property type="term" value="F:methyltransferase activity"/>
    <property type="evidence" value="ECO:0007669"/>
    <property type="project" value="UniProtKB-KW"/>
</dbReference>
<evidence type="ECO:0000256" key="6">
    <source>
        <dbReference type="ARBA" id="ARBA00022679"/>
    </source>
</evidence>
<comment type="similarity">
    <text evidence="3">Belongs to the nurim family.</text>
</comment>
<reference evidence="13" key="1">
    <citation type="submission" date="2022-08" db="EMBL/GenBank/DDBJ databases">
        <title>Nisaea acidiphila sp. nov., isolated from a marine algal debris and emended description of the genus Nisaea Urios et al. 2008.</title>
        <authorList>
            <person name="Kwon K."/>
        </authorList>
    </citation>
    <scope>NUCLEOTIDE SEQUENCE</scope>
    <source>
        <strain evidence="13">MEBiC11861</strain>
    </source>
</reference>
<evidence type="ECO:0000313" key="13">
    <source>
        <dbReference type="EMBL" id="UUX50873.1"/>
    </source>
</evidence>
<dbReference type="InterPro" id="IPR033580">
    <property type="entry name" value="Nurim-like"/>
</dbReference>
<name>A0A9J7AWQ4_9PROT</name>
<keyword evidence="10 12" id="KW-0472">Membrane</keyword>
<keyword evidence="14" id="KW-1185">Reference proteome</keyword>
<dbReference type="Gene3D" id="1.20.120.1630">
    <property type="match status" value="1"/>
</dbReference>
<dbReference type="AlphaFoldDB" id="A0A9J7AWQ4"/>
<comment type="catalytic activity">
    <reaction evidence="11">
        <text>methanethiol + S-adenosyl-L-methionine = dimethyl sulfide + S-adenosyl-L-homocysteine + H(+)</text>
        <dbReference type="Rhea" id="RHEA:50428"/>
        <dbReference type="ChEBI" id="CHEBI:15378"/>
        <dbReference type="ChEBI" id="CHEBI:16007"/>
        <dbReference type="ChEBI" id="CHEBI:17437"/>
        <dbReference type="ChEBI" id="CHEBI:57856"/>
        <dbReference type="ChEBI" id="CHEBI:59789"/>
        <dbReference type="EC" id="2.1.1.334"/>
    </reaction>
</comment>
<evidence type="ECO:0000256" key="9">
    <source>
        <dbReference type="ARBA" id="ARBA00022989"/>
    </source>
</evidence>
<dbReference type="PANTHER" id="PTHR31040">
    <property type="entry name" value="NURIM"/>
    <property type="match status" value="1"/>
</dbReference>
<evidence type="ECO:0000256" key="3">
    <source>
        <dbReference type="ARBA" id="ARBA00010631"/>
    </source>
</evidence>
<accession>A0A9J7AWQ4</accession>
<sequence length="251" mass="28889">MSRIVILLFGGTSYLFFNLVFLYLAAFLLECVVPKTINTGRDADLLKALLIDLGAIGLFGFLHSLMARQWFKERWTRFVPLSAERSIYVLQASACLAFLIWVWHPIPSALWSFDGWSAIPFYVAFVTGSVIVLWSTYLIDHYELFGLRQVWCNFIGVEMPEPEFRTPGLYKVVRHPMQLGALILFWATPTMTLGHLLLATAMTLYVFIGLYFEERALERQFGSDYADYRKRVPMLVPGWPPRQPNALSEWS</sequence>
<dbReference type="GO" id="GO:0032259">
    <property type="term" value="P:methylation"/>
    <property type="evidence" value="ECO:0007669"/>
    <property type="project" value="UniProtKB-KW"/>
</dbReference>
<dbReference type="KEGG" id="naci:NUH88_04040"/>
<comment type="subcellular location">
    <subcellularLocation>
        <location evidence="2">Endomembrane system</location>
        <topology evidence="2">Multi-pass membrane protein</topology>
    </subcellularLocation>
</comment>
<dbReference type="Proteomes" id="UP001060336">
    <property type="component" value="Chromosome"/>
</dbReference>
<keyword evidence="6" id="KW-0808">Transferase</keyword>
<evidence type="ECO:0000256" key="4">
    <source>
        <dbReference type="ARBA" id="ARBA00012149"/>
    </source>
</evidence>
<feature type="transmembrane region" description="Helical" evidence="12">
    <location>
        <begin position="7"/>
        <end position="28"/>
    </location>
</feature>
<evidence type="ECO:0000256" key="8">
    <source>
        <dbReference type="ARBA" id="ARBA00022692"/>
    </source>
</evidence>
<dbReference type="GO" id="GO:0012505">
    <property type="term" value="C:endomembrane system"/>
    <property type="evidence" value="ECO:0007669"/>
    <property type="project" value="UniProtKB-SubCell"/>
</dbReference>
<proteinExistence type="inferred from homology"/>
<dbReference type="EMBL" id="CP102480">
    <property type="protein sequence ID" value="UUX50873.1"/>
    <property type="molecule type" value="Genomic_DNA"/>
</dbReference>
<evidence type="ECO:0000256" key="11">
    <source>
        <dbReference type="ARBA" id="ARBA00048134"/>
    </source>
</evidence>
<evidence type="ECO:0000256" key="1">
    <source>
        <dbReference type="ARBA" id="ARBA00002096"/>
    </source>
</evidence>
<gene>
    <name evidence="13" type="ORF">NUH88_04040</name>
</gene>
<dbReference type="InterPro" id="IPR007318">
    <property type="entry name" value="Phopholipid_MeTrfase"/>
</dbReference>
<dbReference type="Pfam" id="PF04191">
    <property type="entry name" value="PEMT"/>
    <property type="match status" value="1"/>
</dbReference>